<comment type="caution">
    <text evidence="1">The sequence shown here is derived from an EMBL/GenBank/DDBJ whole genome shotgun (WGS) entry which is preliminary data.</text>
</comment>
<protein>
    <submittedName>
        <fullName evidence="1">Uncharacterized protein</fullName>
    </submittedName>
</protein>
<dbReference type="AlphaFoldDB" id="A0A6A9QNV6"/>
<proteinExistence type="predicted"/>
<sequence>MNFIIKHADDSFELDTNNKITKIRGKTRRYNARILFYLNKVTFSMPRLYGRLNPSDPVDSWFSIFQQTYSRLLSQELEMSKFNFDFSFQISTGKFVVEGKVNGSDVAVKTSPIERPEILSSGVSSSVAVDAFYSQSLEKLKPYFIPSCRVGLFSAFNRFTVLQFERSSGIPKTLGLIADFINSIVLPPGYSDLVLGRRIHVGEQEVLCDDMPVYNCEPEVINQAILNFFIKNTEESSIAFLEDPCLYDVDVNSISSEFKGKLVLITR</sequence>
<reference evidence="1 2" key="1">
    <citation type="submission" date="2019-10" db="EMBL/GenBank/DDBJ databases">
        <title>Sequencing and Assembly of Multiple Reported Metal-Biooxidizing Members of the Extremely Thermoacidophilic Archaeal Family Sulfolobaceae.</title>
        <authorList>
            <person name="Counts J.A."/>
            <person name="Kelly R.M."/>
        </authorList>
    </citation>
    <scope>NUCLEOTIDE SEQUENCE [LARGE SCALE GENOMIC DNA]</scope>
    <source>
        <strain evidence="1 2">DSM 6482</strain>
    </source>
</reference>
<dbReference type="RefSeq" id="WP_156017002.1">
    <property type="nucleotide sequence ID" value="NZ_WGGD01000005.1"/>
</dbReference>
<dbReference type="EMBL" id="WGGD01000005">
    <property type="protein sequence ID" value="MUN29428.1"/>
    <property type="molecule type" value="Genomic_DNA"/>
</dbReference>
<keyword evidence="2" id="KW-1185">Reference proteome</keyword>
<gene>
    <name evidence="1" type="ORF">GC250_08260</name>
</gene>
<organism evidence="1 2">
    <name type="scientific">Sulfuracidifex metallicus DSM 6482 = JCM 9184</name>
    <dbReference type="NCBI Taxonomy" id="523847"/>
    <lineage>
        <taxon>Archaea</taxon>
        <taxon>Thermoproteota</taxon>
        <taxon>Thermoprotei</taxon>
        <taxon>Sulfolobales</taxon>
        <taxon>Sulfolobaceae</taxon>
        <taxon>Sulfuracidifex</taxon>
    </lineage>
</organism>
<evidence type="ECO:0000313" key="1">
    <source>
        <dbReference type="EMBL" id="MUN29428.1"/>
    </source>
</evidence>
<dbReference type="Proteomes" id="UP000470772">
    <property type="component" value="Unassembled WGS sequence"/>
</dbReference>
<accession>A0A6A9QNV6</accession>
<name>A0A6A9QNV6_SULME</name>
<evidence type="ECO:0000313" key="2">
    <source>
        <dbReference type="Proteomes" id="UP000470772"/>
    </source>
</evidence>